<keyword evidence="1" id="KW-0472">Membrane</keyword>
<accession>A0ABV5LPK7</accession>
<keyword evidence="1" id="KW-0812">Transmembrane</keyword>
<protein>
    <submittedName>
        <fullName evidence="2">Uncharacterized protein</fullName>
    </submittedName>
</protein>
<feature type="transmembrane region" description="Helical" evidence="1">
    <location>
        <begin position="28"/>
        <end position="45"/>
    </location>
</feature>
<gene>
    <name evidence="2" type="ORF">ACFFVI_03475</name>
</gene>
<feature type="transmembrane region" description="Helical" evidence="1">
    <location>
        <begin position="169"/>
        <end position="188"/>
    </location>
</feature>
<feature type="transmembrane region" description="Helical" evidence="1">
    <location>
        <begin position="114"/>
        <end position="133"/>
    </location>
</feature>
<name>A0ABV5LPK7_9ACTN</name>
<organism evidence="2 3">
    <name type="scientific">Kineococcus gynurae</name>
    <dbReference type="NCBI Taxonomy" id="452979"/>
    <lineage>
        <taxon>Bacteria</taxon>
        <taxon>Bacillati</taxon>
        <taxon>Actinomycetota</taxon>
        <taxon>Actinomycetes</taxon>
        <taxon>Kineosporiales</taxon>
        <taxon>Kineosporiaceae</taxon>
        <taxon>Kineococcus</taxon>
    </lineage>
</organism>
<evidence type="ECO:0000313" key="3">
    <source>
        <dbReference type="Proteomes" id="UP001589748"/>
    </source>
</evidence>
<evidence type="ECO:0000256" key="1">
    <source>
        <dbReference type="SAM" id="Phobius"/>
    </source>
</evidence>
<dbReference type="Proteomes" id="UP001589748">
    <property type="component" value="Unassembled WGS sequence"/>
</dbReference>
<evidence type="ECO:0000313" key="2">
    <source>
        <dbReference type="EMBL" id="MFB9376022.1"/>
    </source>
</evidence>
<sequence>MSTSSTAVGATALAVVLAVAGYAPGSVVVVLAVLLGSVVFALGWPELVDLPSPRGSTAVVAGTGLAAAVVVAIGVRTSLDLLDWLPATAAVALLAAFVHQLLRRDGRPRMVESVAGVVAAQAVVVLGAVWVALPATVASWDFAVVALTGLVAAVAVNASAWPLRISGPLGLVAAGAAAWVAATAFELTGTDPESATSLRWALSGVVAGIGAGLVVAAWRAHLTRLPAAHRTPPALAVAAAPVLVTGGVAFVIGRLAVG</sequence>
<comment type="caution">
    <text evidence="2">The sequence shown here is derived from an EMBL/GenBank/DDBJ whole genome shotgun (WGS) entry which is preliminary data.</text>
</comment>
<keyword evidence="1" id="KW-1133">Transmembrane helix</keyword>
<feature type="transmembrane region" description="Helical" evidence="1">
    <location>
        <begin position="234"/>
        <end position="257"/>
    </location>
</feature>
<feature type="transmembrane region" description="Helical" evidence="1">
    <location>
        <begin position="200"/>
        <end position="222"/>
    </location>
</feature>
<dbReference type="EMBL" id="JBHMDM010000001">
    <property type="protein sequence ID" value="MFB9376022.1"/>
    <property type="molecule type" value="Genomic_DNA"/>
</dbReference>
<feature type="transmembrane region" description="Helical" evidence="1">
    <location>
        <begin position="57"/>
        <end position="75"/>
    </location>
</feature>
<feature type="transmembrane region" description="Helical" evidence="1">
    <location>
        <begin position="81"/>
        <end position="102"/>
    </location>
</feature>
<dbReference type="RefSeq" id="WP_380139513.1">
    <property type="nucleotide sequence ID" value="NZ_JBHLUI010000012.1"/>
</dbReference>
<keyword evidence="3" id="KW-1185">Reference proteome</keyword>
<feature type="transmembrane region" description="Helical" evidence="1">
    <location>
        <begin position="139"/>
        <end position="157"/>
    </location>
</feature>
<proteinExistence type="predicted"/>
<reference evidence="2 3" key="1">
    <citation type="submission" date="2024-09" db="EMBL/GenBank/DDBJ databases">
        <authorList>
            <person name="Sun Q."/>
            <person name="Mori K."/>
        </authorList>
    </citation>
    <scope>NUCLEOTIDE SEQUENCE [LARGE SCALE GENOMIC DNA]</scope>
    <source>
        <strain evidence="2 3">TISTR 1856</strain>
    </source>
</reference>